<dbReference type="EMBL" id="VSRR010002090">
    <property type="protein sequence ID" value="MPC29545.1"/>
    <property type="molecule type" value="Genomic_DNA"/>
</dbReference>
<dbReference type="AlphaFoldDB" id="A0A5B7E878"/>
<name>A0A5B7E878_PORTR</name>
<organism evidence="2 3">
    <name type="scientific">Portunus trituberculatus</name>
    <name type="common">Swimming crab</name>
    <name type="synonym">Neptunus trituberculatus</name>
    <dbReference type="NCBI Taxonomy" id="210409"/>
    <lineage>
        <taxon>Eukaryota</taxon>
        <taxon>Metazoa</taxon>
        <taxon>Ecdysozoa</taxon>
        <taxon>Arthropoda</taxon>
        <taxon>Crustacea</taxon>
        <taxon>Multicrustacea</taxon>
        <taxon>Malacostraca</taxon>
        <taxon>Eumalacostraca</taxon>
        <taxon>Eucarida</taxon>
        <taxon>Decapoda</taxon>
        <taxon>Pleocyemata</taxon>
        <taxon>Brachyura</taxon>
        <taxon>Eubrachyura</taxon>
        <taxon>Portunoidea</taxon>
        <taxon>Portunidae</taxon>
        <taxon>Portuninae</taxon>
        <taxon>Portunus</taxon>
    </lineage>
</organism>
<comment type="caution">
    <text evidence="2">The sequence shown here is derived from an EMBL/GenBank/DDBJ whole genome shotgun (WGS) entry which is preliminary data.</text>
</comment>
<reference evidence="2 3" key="1">
    <citation type="submission" date="2019-05" db="EMBL/GenBank/DDBJ databases">
        <title>Another draft genome of Portunus trituberculatus and its Hox gene families provides insights of decapod evolution.</title>
        <authorList>
            <person name="Jeong J.-H."/>
            <person name="Song I."/>
            <person name="Kim S."/>
            <person name="Choi T."/>
            <person name="Kim D."/>
            <person name="Ryu S."/>
            <person name="Kim W."/>
        </authorList>
    </citation>
    <scope>NUCLEOTIDE SEQUENCE [LARGE SCALE GENOMIC DNA]</scope>
    <source>
        <tissue evidence="2">Muscle</tissue>
    </source>
</reference>
<accession>A0A5B7E878</accession>
<dbReference type="Proteomes" id="UP000324222">
    <property type="component" value="Unassembled WGS sequence"/>
</dbReference>
<evidence type="ECO:0000256" key="1">
    <source>
        <dbReference type="SAM" id="MobiDB-lite"/>
    </source>
</evidence>
<gene>
    <name evidence="2" type="ORF">E2C01_022783</name>
</gene>
<feature type="region of interest" description="Disordered" evidence="1">
    <location>
        <begin position="17"/>
        <end position="49"/>
    </location>
</feature>
<keyword evidence="3" id="KW-1185">Reference proteome</keyword>
<feature type="compositionally biased region" description="Basic and acidic residues" evidence="1">
    <location>
        <begin position="40"/>
        <end position="49"/>
    </location>
</feature>
<evidence type="ECO:0000313" key="2">
    <source>
        <dbReference type="EMBL" id="MPC29545.1"/>
    </source>
</evidence>
<protein>
    <submittedName>
        <fullName evidence="2">Uncharacterized protein</fullName>
    </submittedName>
</protein>
<sequence>MHQAKKKPEMNMVKLSHRCPKNSKMAPMKSRAAQNSLAREVTREESKDVSDEDVTSCGVTAKVIKPHHQARVRAVSVAAFGWHPATQHTSSKKGRPLLYSVALVTSWSNTVCGEVSGSGKASVVGLTYVLLCLSFSKELLFEAFNAKASGLKIALGDTR</sequence>
<proteinExistence type="predicted"/>
<evidence type="ECO:0000313" key="3">
    <source>
        <dbReference type="Proteomes" id="UP000324222"/>
    </source>
</evidence>